<feature type="transmembrane region" description="Helical" evidence="2">
    <location>
        <begin position="44"/>
        <end position="71"/>
    </location>
</feature>
<evidence type="ECO:0000313" key="3">
    <source>
        <dbReference type="EMBL" id="MDO1581353.1"/>
    </source>
</evidence>
<dbReference type="InterPro" id="IPR010865">
    <property type="entry name" value="DUF1499"/>
</dbReference>
<dbReference type="Proteomes" id="UP001169006">
    <property type="component" value="Unassembled WGS sequence"/>
</dbReference>
<evidence type="ECO:0000256" key="1">
    <source>
        <dbReference type="SAM" id="MobiDB-lite"/>
    </source>
</evidence>
<accession>A0ABT8SSF7</accession>
<dbReference type="RefSeq" id="WP_302075464.1">
    <property type="nucleotide sequence ID" value="NZ_JAUKWQ010000001.1"/>
</dbReference>
<name>A0ABT8SSF7_9HYPH</name>
<keyword evidence="2" id="KW-0812">Transmembrane</keyword>
<proteinExistence type="predicted"/>
<evidence type="ECO:0000256" key="2">
    <source>
        <dbReference type="SAM" id="Phobius"/>
    </source>
</evidence>
<gene>
    <name evidence="3" type="ORF">Q2T52_04515</name>
</gene>
<reference evidence="3" key="1">
    <citation type="journal article" date="2015" name="Int. J. Syst. Evol. Microbiol.">
        <title>Rhizobium oryzicola sp. nov., potential plant-growth-promoting endophytic bacteria isolated from rice roots.</title>
        <authorList>
            <person name="Zhang X.X."/>
            <person name="Gao J.S."/>
            <person name="Cao Y.H."/>
            <person name="Sheirdil R.A."/>
            <person name="Wang X.C."/>
            <person name="Zhang L."/>
        </authorList>
    </citation>
    <scope>NUCLEOTIDE SEQUENCE</scope>
    <source>
        <strain evidence="3">05753</strain>
    </source>
</reference>
<feature type="transmembrane region" description="Helical" evidence="2">
    <location>
        <begin position="12"/>
        <end position="32"/>
    </location>
</feature>
<keyword evidence="2" id="KW-1133">Transmembrane helix</keyword>
<organism evidence="3 4">
    <name type="scientific">Rhizobium oryzicola</name>
    <dbReference type="NCBI Taxonomy" id="1232668"/>
    <lineage>
        <taxon>Bacteria</taxon>
        <taxon>Pseudomonadati</taxon>
        <taxon>Pseudomonadota</taxon>
        <taxon>Alphaproteobacteria</taxon>
        <taxon>Hyphomicrobiales</taxon>
        <taxon>Rhizobiaceae</taxon>
        <taxon>Rhizobium/Agrobacterium group</taxon>
        <taxon>Rhizobium</taxon>
    </lineage>
</organism>
<dbReference type="Pfam" id="PF07386">
    <property type="entry name" value="DUF1499"/>
    <property type="match status" value="1"/>
</dbReference>
<protein>
    <submittedName>
        <fullName evidence="3">DUF1499 domain-containing protein</fullName>
    </submittedName>
</protein>
<sequence>MTVRFVRPVSTAAFAARGLGLSALLLLVIALLAHRFGPLTTPSFVALVLLSAAIAALSVPLAMLGLIRLWQEGARGGVASVKALIYAAIPLGLTAFGAYLYLTLPRLYDVSTDIADPPAWVHQPAADQMWLTRPSIISPVDRQAQGQAYPGLTGRRYEGGLDRIYEAVLRVGPTVRISFGEDKSSKRAKQTPATKPAARSPNPEGPVADVIPVPLPRPDAVPVSPALKAGGGDLVLQGEGRSLIFGFRFDVLVRMREEAETTLVDVRVASRYGPHDLGFSAALADNFLRALDAELLGIAGN</sequence>
<feature type="transmembrane region" description="Helical" evidence="2">
    <location>
        <begin position="83"/>
        <end position="102"/>
    </location>
</feature>
<keyword evidence="4" id="KW-1185">Reference proteome</keyword>
<dbReference type="EMBL" id="JAUKWQ010000001">
    <property type="protein sequence ID" value="MDO1581353.1"/>
    <property type="molecule type" value="Genomic_DNA"/>
</dbReference>
<feature type="region of interest" description="Disordered" evidence="1">
    <location>
        <begin position="180"/>
        <end position="209"/>
    </location>
</feature>
<comment type="caution">
    <text evidence="3">The sequence shown here is derived from an EMBL/GenBank/DDBJ whole genome shotgun (WGS) entry which is preliminary data.</text>
</comment>
<reference evidence="3" key="2">
    <citation type="submission" date="2023-07" db="EMBL/GenBank/DDBJ databases">
        <authorList>
            <person name="Sun H."/>
        </authorList>
    </citation>
    <scope>NUCLEOTIDE SEQUENCE</scope>
    <source>
        <strain evidence="3">05753</strain>
    </source>
</reference>
<evidence type="ECO:0000313" key="4">
    <source>
        <dbReference type="Proteomes" id="UP001169006"/>
    </source>
</evidence>
<keyword evidence="2" id="KW-0472">Membrane</keyword>